<dbReference type="PROSITE" id="PS50158">
    <property type="entry name" value="ZF_CCHC"/>
    <property type="match status" value="1"/>
</dbReference>
<keyword evidence="1" id="KW-0862">Zinc</keyword>
<sequence length="285" mass="32482">MESPVVLYGRHTTSSIEKHRLSKLEEFFSSQYGRSAVSVLVDVEAGRSVYSLGSQSSQRTNYVTPPTRTIPLNQQLVAPLNNKKDRQTRGIEKKPLAPNIPPASSSLHPIINGFRPQNPAANGLLCINCGDFGHRRRECRNPSLPHWEQAYLKEIVFKPISSQSAQSYFYQMLFEDEMSYIEENDPTTSKPQIPFKASYRNFDPHLSDRQDELMSNDNDKITPIEKSMPETFSTSNLIKYQESIVDLLSLLAESAENSRKRVRIDDILNDEHDFQSTSRRSGKEK</sequence>
<dbReference type="AlphaFoldDB" id="A0A420HBZ0"/>
<dbReference type="SUPFAM" id="SSF57756">
    <property type="entry name" value="Retrovirus zinc finger-like domains"/>
    <property type="match status" value="1"/>
</dbReference>
<keyword evidence="4" id="KW-1185">Reference proteome</keyword>
<evidence type="ECO:0000256" key="1">
    <source>
        <dbReference type="PROSITE-ProRule" id="PRU00047"/>
    </source>
</evidence>
<reference evidence="3 4" key="1">
    <citation type="journal article" date="2018" name="BMC Genomics">
        <title>Comparative genome analyses reveal sequence features reflecting distinct modes of host-adaptation between dicot and monocot powdery mildew.</title>
        <authorList>
            <person name="Wu Y."/>
            <person name="Ma X."/>
            <person name="Pan Z."/>
            <person name="Kale S.D."/>
            <person name="Song Y."/>
            <person name="King H."/>
            <person name="Zhang Q."/>
            <person name="Presley C."/>
            <person name="Deng X."/>
            <person name="Wei C.I."/>
            <person name="Xiao S."/>
        </authorList>
    </citation>
    <scope>NUCLEOTIDE SEQUENCE [LARGE SCALE GENOMIC DNA]</scope>
    <source>
        <strain evidence="3">UMSG3</strain>
    </source>
</reference>
<dbReference type="GO" id="GO:0003676">
    <property type="term" value="F:nucleic acid binding"/>
    <property type="evidence" value="ECO:0007669"/>
    <property type="project" value="InterPro"/>
</dbReference>
<dbReference type="GO" id="GO:0008270">
    <property type="term" value="F:zinc ion binding"/>
    <property type="evidence" value="ECO:0007669"/>
    <property type="project" value="UniProtKB-KW"/>
</dbReference>
<dbReference type="EMBL" id="MCBQ01020582">
    <property type="protein sequence ID" value="RKF54915.1"/>
    <property type="molecule type" value="Genomic_DNA"/>
</dbReference>
<dbReference type="InterPro" id="IPR036875">
    <property type="entry name" value="Znf_CCHC_sf"/>
</dbReference>
<protein>
    <recommendedName>
        <fullName evidence="2">CCHC-type domain-containing protein</fullName>
    </recommendedName>
</protein>
<name>A0A420HBZ0_9PEZI</name>
<evidence type="ECO:0000313" key="3">
    <source>
        <dbReference type="EMBL" id="RKF54915.1"/>
    </source>
</evidence>
<comment type="caution">
    <text evidence="3">The sequence shown here is derived from an EMBL/GenBank/DDBJ whole genome shotgun (WGS) entry which is preliminary data.</text>
</comment>
<proteinExistence type="predicted"/>
<accession>A0A420HBZ0</accession>
<evidence type="ECO:0000313" key="4">
    <source>
        <dbReference type="Proteomes" id="UP000283383"/>
    </source>
</evidence>
<keyword evidence="1" id="KW-0479">Metal-binding</keyword>
<organism evidence="3 4">
    <name type="scientific">Golovinomyces cichoracearum</name>
    <dbReference type="NCBI Taxonomy" id="62708"/>
    <lineage>
        <taxon>Eukaryota</taxon>
        <taxon>Fungi</taxon>
        <taxon>Dikarya</taxon>
        <taxon>Ascomycota</taxon>
        <taxon>Pezizomycotina</taxon>
        <taxon>Leotiomycetes</taxon>
        <taxon>Erysiphales</taxon>
        <taxon>Erysiphaceae</taxon>
        <taxon>Golovinomyces</taxon>
    </lineage>
</organism>
<feature type="domain" description="CCHC-type" evidence="2">
    <location>
        <begin position="126"/>
        <end position="141"/>
    </location>
</feature>
<gene>
    <name evidence="3" type="ORF">GcM3_205028</name>
</gene>
<dbReference type="InterPro" id="IPR001878">
    <property type="entry name" value="Znf_CCHC"/>
</dbReference>
<dbReference type="Proteomes" id="UP000283383">
    <property type="component" value="Unassembled WGS sequence"/>
</dbReference>
<evidence type="ECO:0000259" key="2">
    <source>
        <dbReference type="PROSITE" id="PS50158"/>
    </source>
</evidence>
<keyword evidence="1" id="KW-0863">Zinc-finger</keyword>
<dbReference type="SMART" id="SM00343">
    <property type="entry name" value="ZnF_C2HC"/>
    <property type="match status" value="1"/>
</dbReference>